<feature type="compositionally biased region" description="Pro residues" evidence="1">
    <location>
        <begin position="76"/>
        <end position="85"/>
    </location>
</feature>
<dbReference type="Proteomes" id="UP000184330">
    <property type="component" value="Unassembled WGS sequence"/>
</dbReference>
<feature type="region of interest" description="Disordered" evidence="1">
    <location>
        <begin position="70"/>
        <end position="96"/>
    </location>
</feature>
<organism evidence="2 3">
    <name type="scientific">Phialocephala subalpina</name>
    <dbReference type="NCBI Taxonomy" id="576137"/>
    <lineage>
        <taxon>Eukaryota</taxon>
        <taxon>Fungi</taxon>
        <taxon>Dikarya</taxon>
        <taxon>Ascomycota</taxon>
        <taxon>Pezizomycotina</taxon>
        <taxon>Leotiomycetes</taxon>
        <taxon>Helotiales</taxon>
        <taxon>Mollisiaceae</taxon>
        <taxon>Phialocephala</taxon>
        <taxon>Phialocephala fortinii species complex</taxon>
    </lineage>
</organism>
<sequence length="148" mass="16353">MHRHAKSPAMSYLVIDTSKTVASYEPEPDTWSIAKVAHDKLVSEAAYPDHDLRKIVAHATLYDRLLDEYYSSSRPSSPPPSPPMPQKLAFEPTPEEKPVVVSMKEDAHDTAIVEHEEGLGLVKVASHSDNMTTCTEIAVQEVEVGDDD</sequence>
<dbReference type="OrthoDB" id="5431245at2759"/>
<proteinExistence type="predicted"/>
<reference evidence="2 3" key="1">
    <citation type="submission" date="2016-03" db="EMBL/GenBank/DDBJ databases">
        <authorList>
            <person name="Ploux O."/>
        </authorList>
    </citation>
    <scope>NUCLEOTIDE SEQUENCE [LARGE SCALE GENOMIC DNA]</scope>
    <source>
        <strain evidence="2 3">UAMH 11012</strain>
    </source>
</reference>
<name>A0A1L7X9A6_9HELO</name>
<accession>A0A1L7X9A6</accession>
<protein>
    <submittedName>
        <fullName evidence="2">Uncharacterized protein</fullName>
    </submittedName>
</protein>
<dbReference type="AlphaFoldDB" id="A0A1L7X9A6"/>
<gene>
    <name evidence="2" type="ORF">PAC_11497</name>
</gene>
<evidence type="ECO:0000313" key="3">
    <source>
        <dbReference type="Proteomes" id="UP000184330"/>
    </source>
</evidence>
<evidence type="ECO:0000256" key="1">
    <source>
        <dbReference type="SAM" id="MobiDB-lite"/>
    </source>
</evidence>
<dbReference type="EMBL" id="FJOG01000018">
    <property type="protein sequence ID" value="CZR61600.1"/>
    <property type="molecule type" value="Genomic_DNA"/>
</dbReference>
<evidence type="ECO:0000313" key="2">
    <source>
        <dbReference type="EMBL" id="CZR61600.1"/>
    </source>
</evidence>
<keyword evidence="3" id="KW-1185">Reference proteome</keyword>